<feature type="transmembrane region" description="Helical" evidence="1">
    <location>
        <begin position="12"/>
        <end position="36"/>
    </location>
</feature>
<keyword evidence="1" id="KW-1133">Transmembrane helix</keyword>
<evidence type="ECO:0000256" key="1">
    <source>
        <dbReference type="SAM" id="Phobius"/>
    </source>
</evidence>
<sequence length="173" mass="18055">MSRHHTTSQQGATLIVTLFMLVLVMLLGASAARLALQDERAARADRDRQLAMQAAEAALRDAEAAIELAKGAITGALAGTDDDPPAWAALALEGPAAGSSEFGSMTGQSLQTGNGMPSRLPRYIIEHLPDNRPGTAADIAKAATVYRVTAIGYGAGEHTRVMLQSIYRRAGGA</sequence>
<evidence type="ECO:0000259" key="2">
    <source>
        <dbReference type="Pfam" id="PF13681"/>
    </source>
</evidence>
<feature type="domain" description="Type 4 fimbrial biogenesis protein PilX N-terminal" evidence="3">
    <location>
        <begin position="10"/>
        <end position="60"/>
    </location>
</feature>
<name>A0A6B3SHA4_9BURK</name>
<proteinExistence type="predicted"/>
<comment type="caution">
    <text evidence="4">The sequence shown here is derived from an EMBL/GenBank/DDBJ whole genome shotgun (WGS) entry which is preliminary data.</text>
</comment>
<protein>
    <submittedName>
        <fullName evidence="4">Pilus assembly protein PilX</fullName>
    </submittedName>
</protein>
<keyword evidence="1" id="KW-0812">Transmembrane</keyword>
<dbReference type="EMBL" id="JAAIVB010000012">
    <property type="protein sequence ID" value="NEX60251.1"/>
    <property type="molecule type" value="Genomic_DNA"/>
</dbReference>
<evidence type="ECO:0000313" key="4">
    <source>
        <dbReference type="EMBL" id="NEX60251.1"/>
    </source>
</evidence>
<keyword evidence="1" id="KW-0472">Membrane</keyword>
<feature type="domain" description="PilX/PilW C-terminal" evidence="2">
    <location>
        <begin position="87"/>
        <end position="169"/>
    </location>
</feature>
<organism evidence="4 5">
    <name type="scientific">Noviherbaspirillum galbum</name>
    <dbReference type="NCBI Taxonomy" id="2709383"/>
    <lineage>
        <taxon>Bacteria</taxon>
        <taxon>Pseudomonadati</taxon>
        <taxon>Pseudomonadota</taxon>
        <taxon>Betaproteobacteria</taxon>
        <taxon>Burkholderiales</taxon>
        <taxon>Oxalobacteraceae</taxon>
        <taxon>Noviherbaspirillum</taxon>
    </lineage>
</organism>
<keyword evidence="5" id="KW-1185">Reference proteome</keyword>
<dbReference type="RefSeq" id="WP_163960755.1">
    <property type="nucleotide sequence ID" value="NZ_JAAIVB010000012.1"/>
</dbReference>
<dbReference type="InterPro" id="IPR025205">
    <property type="entry name" value="PilX/PilW_C"/>
</dbReference>
<dbReference type="AlphaFoldDB" id="A0A6B3SHA4"/>
<reference evidence="4 5" key="1">
    <citation type="submission" date="2020-02" db="EMBL/GenBank/DDBJ databases">
        <authorList>
            <person name="Kim M.K."/>
        </authorList>
    </citation>
    <scope>NUCLEOTIDE SEQUENCE [LARGE SCALE GENOMIC DNA]</scope>
    <source>
        <strain evidence="4 5">17J57-3</strain>
    </source>
</reference>
<accession>A0A6B3SHA4</accession>
<dbReference type="InterPro" id="IPR025746">
    <property type="entry name" value="PilX_N_dom"/>
</dbReference>
<evidence type="ECO:0000259" key="3">
    <source>
        <dbReference type="Pfam" id="PF14341"/>
    </source>
</evidence>
<dbReference type="Proteomes" id="UP000482155">
    <property type="component" value="Unassembled WGS sequence"/>
</dbReference>
<evidence type="ECO:0000313" key="5">
    <source>
        <dbReference type="Proteomes" id="UP000482155"/>
    </source>
</evidence>
<dbReference type="Pfam" id="PF13681">
    <property type="entry name" value="PilX"/>
    <property type="match status" value="1"/>
</dbReference>
<gene>
    <name evidence="4" type="ORF">G3574_04090</name>
</gene>
<dbReference type="Pfam" id="PF14341">
    <property type="entry name" value="PilX_N"/>
    <property type="match status" value="1"/>
</dbReference>